<protein>
    <submittedName>
        <fullName evidence="2">Uncharacterized protein</fullName>
    </submittedName>
</protein>
<feature type="chain" id="PRO_5016386928" evidence="1">
    <location>
        <begin position="23"/>
        <end position="128"/>
    </location>
</feature>
<accession>A0A317XK93</accession>
<evidence type="ECO:0000256" key="1">
    <source>
        <dbReference type="SAM" id="SignalP"/>
    </source>
</evidence>
<name>A0A317XK93_9BASI</name>
<keyword evidence="3" id="KW-1185">Reference proteome</keyword>
<evidence type="ECO:0000313" key="2">
    <source>
        <dbReference type="EMBL" id="PWY98726.1"/>
    </source>
</evidence>
<organism evidence="2 3">
    <name type="scientific">Testicularia cyperi</name>
    <dbReference type="NCBI Taxonomy" id="1882483"/>
    <lineage>
        <taxon>Eukaryota</taxon>
        <taxon>Fungi</taxon>
        <taxon>Dikarya</taxon>
        <taxon>Basidiomycota</taxon>
        <taxon>Ustilaginomycotina</taxon>
        <taxon>Ustilaginomycetes</taxon>
        <taxon>Ustilaginales</taxon>
        <taxon>Anthracoideaceae</taxon>
        <taxon>Testicularia</taxon>
    </lineage>
</organism>
<reference evidence="2 3" key="1">
    <citation type="journal article" date="2018" name="Mol. Biol. Evol.">
        <title>Broad Genomic Sampling Reveals a Smut Pathogenic Ancestry of the Fungal Clade Ustilaginomycotina.</title>
        <authorList>
            <person name="Kijpornyongpan T."/>
            <person name="Mondo S.J."/>
            <person name="Barry K."/>
            <person name="Sandor L."/>
            <person name="Lee J."/>
            <person name="Lipzen A."/>
            <person name="Pangilinan J."/>
            <person name="LaButti K."/>
            <person name="Hainaut M."/>
            <person name="Henrissat B."/>
            <person name="Grigoriev I.V."/>
            <person name="Spatafora J.W."/>
            <person name="Aime M.C."/>
        </authorList>
    </citation>
    <scope>NUCLEOTIDE SEQUENCE [LARGE SCALE GENOMIC DNA]</scope>
    <source>
        <strain evidence="2 3">MCA 3645</strain>
    </source>
</reference>
<feature type="signal peptide" evidence="1">
    <location>
        <begin position="1"/>
        <end position="22"/>
    </location>
</feature>
<evidence type="ECO:0000313" key="3">
    <source>
        <dbReference type="Proteomes" id="UP000246740"/>
    </source>
</evidence>
<gene>
    <name evidence="2" type="ORF">BCV70DRAFT_26619</name>
</gene>
<proteinExistence type="predicted"/>
<dbReference type="EMBL" id="KZ819197">
    <property type="protein sequence ID" value="PWY98726.1"/>
    <property type="molecule type" value="Genomic_DNA"/>
</dbReference>
<keyword evidence="1" id="KW-0732">Signal</keyword>
<sequence length="128" mass="13970">MKVFAITAASLLAMALVPGSVGRGVWIDDTGDWTVFSLDTGNSGLLYCSFDPLQRLRPDADYPDGRISTHAFADKIYSDSDIIPDRPPHYAYRSKISPKADDAGVRRAESIFKQACGIFQGTPTNMLP</sequence>
<dbReference type="Proteomes" id="UP000246740">
    <property type="component" value="Unassembled WGS sequence"/>
</dbReference>
<dbReference type="InParanoid" id="A0A317XK93"/>
<dbReference type="AlphaFoldDB" id="A0A317XK93"/>